<feature type="region of interest" description="Disordered" evidence="1">
    <location>
        <begin position="27"/>
        <end position="97"/>
    </location>
</feature>
<comment type="caution">
    <text evidence="2">The sequence shown here is derived from an EMBL/GenBank/DDBJ whole genome shotgun (WGS) entry which is preliminary data.</text>
</comment>
<dbReference type="OrthoDB" id="1741334at2759"/>
<accession>A0A8H3DPS2</accession>
<evidence type="ECO:0000256" key="1">
    <source>
        <dbReference type="SAM" id="MobiDB-lite"/>
    </source>
</evidence>
<feature type="compositionally biased region" description="Basic and acidic residues" evidence="1">
    <location>
        <begin position="41"/>
        <end position="56"/>
    </location>
</feature>
<protein>
    <submittedName>
        <fullName evidence="2">Uncharacterized protein</fullName>
    </submittedName>
</protein>
<organism evidence="2 3">
    <name type="scientific">Rhizoctonia solani</name>
    <dbReference type="NCBI Taxonomy" id="456999"/>
    <lineage>
        <taxon>Eukaryota</taxon>
        <taxon>Fungi</taxon>
        <taxon>Dikarya</taxon>
        <taxon>Basidiomycota</taxon>
        <taxon>Agaricomycotina</taxon>
        <taxon>Agaricomycetes</taxon>
        <taxon>Cantharellales</taxon>
        <taxon>Ceratobasidiaceae</taxon>
        <taxon>Rhizoctonia</taxon>
    </lineage>
</organism>
<name>A0A8H3DPS2_9AGAM</name>
<evidence type="ECO:0000313" key="2">
    <source>
        <dbReference type="EMBL" id="CAE7049628.1"/>
    </source>
</evidence>
<dbReference type="AlphaFoldDB" id="A0A8H3DPS2"/>
<dbReference type="Proteomes" id="UP000663827">
    <property type="component" value="Unassembled WGS sequence"/>
</dbReference>
<sequence>MSAKIGPEPEGATQVYPRLHDLSIISIQPPDLLERPPPPRLRPDRSKHCATIRERGATPARPLKRPEDAENAAGSGLRTREEHERPQPQLYAGGRRY</sequence>
<gene>
    <name evidence="2" type="ORF">RDB_LOCUS2</name>
</gene>
<dbReference type="EMBL" id="CAJNJQ010000001">
    <property type="protein sequence ID" value="CAE7049628.1"/>
    <property type="molecule type" value="Genomic_DNA"/>
</dbReference>
<proteinExistence type="predicted"/>
<evidence type="ECO:0000313" key="3">
    <source>
        <dbReference type="Proteomes" id="UP000663827"/>
    </source>
</evidence>
<reference evidence="2" key="1">
    <citation type="submission" date="2021-01" db="EMBL/GenBank/DDBJ databases">
        <authorList>
            <person name="Kaushik A."/>
        </authorList>
    </citation>
    <scope>NUCLEOTIDE SEQUENCE</scope>
    <source>
        <strain evidence="2">AG5</strain>
    </source>
</reference>